<feature type="site" description="Important for catalysis" evidence="3">
    <location>
        <position position="77"/>
    </location>
</feature>
<protein>
    <recommendedName>
        <fullName evidence="3">1,4-dihydroxy-2-naphthoyl-CoA synthase</fullName>
        <shortName evidence="3">DHNA-CoA synthase</shortName>
        <ecNumber evidence="3">4.1.3.36</ecNumber>
    </recommendedName>
</protein>
<evidence type="ECO:0000256" key="3">
    <source>
        <dbReference type="HAMAP-Rule" id="MF_01934"/>
    </source>
</evidence>
<dbReference type="InterPro" id="IPR014748">
    <property type="entry name" value="Enoyl-CoA_hydra_C"/>
</dbReference>
<dbReference type="EC" id="4.1.3.36" evidence="3"/>
<dbReference type="CDD" id="cd06558">
    <property type="entry name" value="crotonase-like"/>
    <property type="match status" value="1"/>
</dbReference>
<dbReference type="InterPro" id="IPR010198">
    <property type="entry name" value="DHNA-CoA_synthase_MenB"/>
</dbReference>
<dbReference type="PANTHER" id="PTHR43113:SF1">
    <property type="entry name" value="1,4-DIHYDROXY-2-NAPHTHOYL-COA SYNTHASE, PEROXISOMAL"/>
    <property type="match status" value="1"/>
</dbReference>
<feature type="binding site" description="in other chain" evidence="3">
    <location>
        <position position="77"/>
    </location>
    <ligand>
        <name>substrate</name>
        <note>ligand shared between two neighboring subunits</note>
    </ligand>
</feature>
<organism evidence="4 5">
    <name type="scientific">Aromatoleum toluolicum</name>
    <dbReference type="NCBI Taxonomy" id="90060"/>
    <lineage>
        <taxon>Bacteria</taxon>
        <taxon>Pseudomonadati</taxon>
        <taxon>Pseudomonadota</taxon>
        <taxon>Betaproteobacteria</taxon>
        <taxon>Rhodocyclales</taxon>
        <taxon>Rhodocyclaceae</taxon>
        <taxon>Aromatoleum</taxon>
    </lineage>
</organism>
<evidence type="ECO:0000256" key="1">
    <source>
        <dbReference type="ARBA" id="ARBA00000177"/>
    </source>
</evidence>
<evidence type="ECO:0000313" key="4">
    <source>
        <dbReference type="EMBL" id="NMF96325.1"/>
    </source>
</evidence>
<comment type="caution">
    <text evidence="4">The sequence shown here is derived from an EMBL/GenBank/DDBJ whole genome shotgun (WGS) entry which is preliminary data.</text>
</comment>
<dbReference type="Proteomes" id="UP000634522">
    <property type="component" value="Unassembled WGS sequence"/>
</dbReference>
<dbReference type="InterPro" id="IPR018376">
    <property type="entry name" value="Enoyl-CoA_hyd/isom_CS"/>
</dbReference>
<dbReference type="RefSeq" id="WP_169137633.1">
    <property type="nucleotide sequence ID" value="NZ_WTVS01000004.1"/>
</dbReference>
<feature type="binding site" evidence="3">
    <location>
        <position position="252"/>
    </location>
    <ligand>
        <name>substrate</name>
        <note>ligand shared between two neighboring subunits</note>
    </ligand>
</feature>
<dbReference type="InterPro" id="IPR001753">
    <property type="entry name" value="Enoyl-CoA_hydra/iso"/>
</dbReference>
<keyword evidence="3" id="KW-0474">Menaquinone biosynthesis</keyword>
<comment type="pathway">
    <text evidence="3">Quinol/quinone metabolism; 1,4-dihydroxy-2-naphthoate biosynthesis; 1,4-dihydroxy-2-naphthoate from chorismate: step 6/7.</text>
</comment>
<feature type="binding site" description="in other chain" evidence="3">
    <location>
        <position position="140"/>
    </location>
    <ligand>
        <name>substrate</name>
        <note>ligand shared between two neighboring subunits</note>
    </ligand>
</feature>
<gene>
    <name evidence="3" type="primary">menB</name>
    <name evidence="4" type="ORF">GPA27_02810</name>
</gene>
<name>A0ABX1NAR6_9RHOO</name>
<dbReference type="PROSITE" id="PS00166">
    <property type="entry name" value="ENOYL_COA_HYDRATASE"/>
    <property type="match status" value="1"/>
</dbReference>
<dbReference type="PANTHER" id="PTHR43113">
    <property type="entry name" value="NUCLEOSIDE-DIPHOSPHATE-SUGAR EPIMERASE"/>
    <property type="match status" value="1"/>
</dbReference>
<dbReference type="InterPro" id="IPR029045">
    <property type="entry name" value="ClpP/crotonase-like_dom_sf"/>
</dbReference>
<dbReference type="EMBL" id="WTVS01000004">
    <property type="protein sequence ID" value="NMF96325.1"/>
    <property type="molecule type" value="Genomic_DNA"/>
</dbReference>
<dbReference type="Pfam" id="PF00378">
    <property type="entry name" value="ECH_1"/>
    <property type="match status" value="1"/>
</dbReference>
<dbReference type="Gene3D" id="3.90.226.10">
    <property type="entry name" value="2-enoyl-CoA Hydratase, Chain A, domain 1"/>
    <property type="match status" value="1"/>
</dbReference>
<keyword evidence="5" id="KW-1185">Reference proteome</keyword>
<feature type="binding site" description="in other chain" evidence="3">
    <location>
        <begin position="108"/>
        <end position="112"/>
    </location>
    <ligand>
        <name>substrate</name>
        <note>ligand shared between two neighboring subunits</note>
    </ligand>
</feature>
<reference evidence="4 5" key="1">
    <citation type="submission" date="2019-12" db="EMBL/GenBank/DDBJ databases">
        <title>Comparative genomics gives insights into the taxonomy of the Azoarcus-Aromatoleum group and reveals separate origins of nif in the plant-associated Azoarcus and non-plant-associated Aromatoleum sub-groups.</title>
        <authorList>
            <person name="Lafos M."/>
            <person name="Maluk M."/>
            <person name="Batista M."/>
            <person name="Junghare M."/>
            <person name="Carmona M."/>
            <person name="Faoro H."/>
            <person name="Cruz L.M."/>
            <person name="Battistoni F."/>
            <person name="De Souza E."/>
            <person name="Pedrosa F."/>
            <person name="Chen W.-M."/>
            <person name="Poole P.S."/>
            <person name="Dixon R.A."/>
            <person name="James E.K."/>
        </authorList>
    </citation>
    <scope>NUCLEOTIDE SEQUENCE [LARGE SCALE GENOMIC DNA]</scope>
    <source>
        <strain evidence="4 5">T</strain>
    </source>
</reference>
<keyword evidence="2 3" id="KW-0456">Lyase</keyword>
<comment type="catalytic activity">
    <reaction evidence="1 3">
        <text>2-succinylbenzoyl-CoA + H(+) = 1,4-dihydroxy-2-naphthoyl-CoA + H2O</text>
        <dbReference type="Rhea" id="RHEA:26562"/>
        <dbReference type="ChEBI" id="CHEBI:15377"/>
        <dbReference type="ChEBI" id="CHEBI:15378"/>
        <dbReference type="ChEBI" id="CHEBI:57364"/>
        <dbReference type="ChEBI" id="CHEBI:58897"/>
        <dbReference type="EC" id="4.1.3.36"/>
    </reaction>
</comment>
<dbReference type="SUPFAM" id="SSF52096">
    <property type="entry name" value="ClpP/crotonase"/>
    <property type="match status" value="1"/>
</dbReference>
<sequence length="261" mass="28411">MNYEDVSYEISDAAAIITINRPDRLNSFRARTIEELIHAFKRAWASRDVAAVILTAAGNRAFCVGGDQKIFNETGSYGTSENGLWEIDELHTVIRNIPKPVIAAINGHAIGGGHVIHVLCDVTIAAEHAKFGQAGPRVASFDAGWGAAYLARTIGEKRAREIWFFCRQYTAQQALEWGLVNKVVPGEQLLDEAKAWAKDAAAMSPTALKALKYGFNADSAQIFGAVKMAAVSLELLGSTEESAEGKQAFVDKRPPNFAQFR</sequence>
<comment type="similarity">
    <text evidence="3">Belongs to the enoyl-CoA hydratase/isomerase family. MenB subfamily.</text>
</comment>
<dbReference type="Gene3D" id="1.10.12.10">
    <property type="entry name" value="Lyase 2-enoyl-coa Hydratase, Chain A, domain 2"/>
    <property type="match status" value="1"/>
</dbReference>
<dbReference type="GO" id="GO:0008935">
    <property type="term" value="F:1,4-dihydroxy-2-naphthoyl-CoA synthase activity"/>
    <property type="evidence" value="ECO:0007669"/>
    <property type="project" value="UniProtKB-EC"/>
</dbReference>
<accession>A0ABX1NAR6</accession>
<comment type="function">
    <text evidence="3">Converts o-succinylbenzoyl-CoA (OSB-CoA) to 1,4-dihydroxy-2-naphthoyl-CoA (DHNA-CoA).</text>
</comment>
<comment type="pathway">
    <text evidence="3">Quinol/quinone metabolism; menaquinone biosynthesis.</text>
</comment>
<feature type="binding site" description="in other chain" evidence="3">
    <location>
        <begin position="64"/>
        <end position="68"/>
    </location>
    <ligand>
        <name>substrate</name>
        <note>ligand shared between two neighboring subunits</note>
    </ligand>
</feature>
<evidence type="ECO:0000256" key="2">
    <source>
        <dbReference type="ARBA" id="ARBA00023239"/>
    </source>
</evidence>
<dbReference type="HAMAP" id="MF_01934">
    <property type="entry name" value="MenB"/>
    <property type="match status" value="1"/>
</dbReference>
<comment type="caution">
    <text evidence="3">Lacks conserved residue(s) required for the propagation of feature annotation.</text>
</comment>
<proteinExistence type="inferred from homology"/>
<evidence type="ECO:0000313" key="5">
    <source>
        <dbReference type="Proteomes" id="UP000634522"/>
    </source>
</evidence>